<keyword evidence="4" id="KW-1185">Reference proteome</keyword>
<sequence>MGLLVIAVVLGLLCNCVALVLGDVGTATSYAPPYTPTKCSGNRQDQFPPGNLFVALSEGLWDNGAACGRRYRLRCISGIDKPCKNGDIDVEVVDLCSKKPCPSTFLMSKDAFAAVSRSPGFDVLNAPDFDNSSNSTKCNGYDQDQFPDSGLFVALSNGIWDNGAACGRKYRMRCISGLNHPCKDRSIVVEVVDICRNNPCPATLILSNKAFDAISRIPNIRVNVEYIQ</sequence>
<dbReference type="PROSITE" id="PS50842">
    <property type="entry name" value="EXPANSIN_EG45"/>
    <property type="match status" value="2"/>
</dbReference>
<dbReference type="AlphaFoldDB" id="A0A834YX12"/>
<feature type="domain" description="Expansin-like EG45" evidence="2">
    <location>
        <begin position="25"/>
        <end position="143"/>
    </location>
</feature>
<comment type="caution">
    <text evidence="3">The sequence shown here is derived from an EMBL/GenBank/DDBJ whole genome shotgun (WGS) entry which is preliminary data.</text>
</comment>
<reference evidence="3 4" key="1">
    <citation type="submission" date="2020-04" db="EMBL/GenBank/DDBJ databases">
        <title>Plant Genome Project.</title>
        <authorList>
            <person name="Zhang R.-G."/>
        </authorList>
    </citation>
    <scope>NUCLEOTIDE SEQUENCE [LARGE SCALE GENOMIC DNA]</scope>
    <source>
        <strain evidence="3">YNK0</strain>
        <tissue evidence="3">Leaf</tissue>
    </source>
</reference>
<dbReference type="OMA" id="VYEVTCT"/>
<proteinExistence type="predicted"/>
<gene>
    <name evidence="3" type="ORF">HHK36_021472</name>
</gene>
<dbReference type="InterPro" id="IPR007112">
    <property type="entry name" value="Expansin/allergen_DPBB_dom"/>
</dbReference>
<dbReference type="EMBL" id="JABCRI010000015">
    <property type="protein sequence ID" value="KAF8393231.1"/>
    <property type="molecule type" value="Genomic_DNA"/>
</dbReference>
<dbReference type="PANTHER" id="PTHR47480:SF6">
    <property type="entry name" value="EXPANSIN-LIKE EG45 DOMAIN-CONTAINING PROTEIN"/>
    <property type="match status" value="1"/>
</dbReference>
<dbReference type="Pfam" id="PF03330">
    <property type="entry name" value="DPBB_1"/>
    <property type="match status" value="2"/>
</dbReference>
<dbReference type="CDD" id="cd22269">
    <property type="entry name" value="DPBB_EG45-like"/>
    <property type="match status" value="2"/>
</dbReference>
<feature type="chain" id="PRO_5032747471" description="Expansin-like EG45 domain-containing protein" evidence="1">
    <location>
        <begin position="23"/>
        <end position="228"/>
    </location>
</feature>
<feature type="signal peptide" evidence="1">
    <location>
        <begin position="1"/>
        <end position="22"/>
    </location>
</feature>
<dbReference type="OrthoDB" id="587249at2759"/>
<dbReference type="InterPro" id="IPR036908">
    <property type="entry name" value="RlpA-like_sf"/>
</dbReference>
<feature type="domain" description="Expansin-like EG45" evidence="2">
    <location>
        <begin position="135"/>
        <end position="228"/>
    </location>
</feature>
<dbReference type="InterPro" id="IPR009009">
    <property type="entry name" value="RlpA-like_DPBB"/>
</dbReference>
<name>A0A834YX12_TETSI</name>
<dbReference type="SUPFAM" id="SSF50685">
    <property type="entry name" value="Barwin-like endoglucanases"/>
    <property type="match status" value="2"/>
</dbReference>
<evidence type="ECO:0000313" key="3">
    <source>
        <dbReference type="EMBL" id="KAF8393231.1"/>
    </source>
</evidence>
<organism evidence="3 4">
    <name type="scientific">Tetracentron sinense</name>
    <name type="common">Spur-leaf</name>
    <dbReference type="NCBI Taxonomy" id="13715"/>
    <lineage>
        <taxon>Eukaryota</taxon>
        <taxon>Viridiplantae</taxon>
        <taxon>Streptophyta</taxon>
        <taxon>Embryophyta</taxon>
        <taxon>Tracheophyta</taxon>
        <taxon>Spermatophyta</taxon>
        <taxon>Magnoliopsida</taxon>
        <taxon>Trochodendrales</taxon>
        <taxon>Trochodendraceae</taxon>
        <taxon>Tetracentron</taxon>
    </lineage>
</organism>
<protein>
    <recommendedName>
        <fullName evidence="2">Expansin-like EG45 domain-containing protein</fullName>
    </recommendedName>
</protein>
<dbReference type="SMART" id="SM00837">
    <property type="entry name" value="DPBB_1"/>
    <property type="match status" value="2"/>
</dbReference>
<evidence type="ECO:0000313" key="4">
    <source>
        <dbReference type="Proteomes" id="UP000655225"/>
    </source>
</evidence>
<dbReference type="Proteomes" id="UP000655225">
    <property type="component" value="Unassembled WGS sequence"/>
</dbReference>
<evidence type="ECO:0000259" key="2">
    <source>
        <dbReference type="PROSITE" id="PS50842"/>
    </source>
</evidence>
<dbReference type="Gene3D" id="2.40.40.10">
    <property type="entry name" value="RlpA-like domain"/>
    <property type="match status" value="2"/>
</dbReference>
<evidence type="ECO:0000256" key="1">
    <source>
        <dbReference type="SAM" id="SignalP"/>
    </source>
</evidence>
<accession>A0A834YX12</accession>
<dbReference type="PANTHER" id="PTHR47480">
    <property type="entry name" value="EG45-LIKE DOMAIN CONTAINING PROTEIN"/>
    <property type="match status" value="1"/>
</dbReference>
<keyword evidence="1" id="KW-0732">Signal</keyword>